<proteinExistence type="predicted"/>
<dbReference type="Proteomes" id="UP000279833">
    <property type="component" value="Unassembled WGS sequence"/>
</dbReference>
<feature type="transmembrane region" description="Helical" evidence="5">
    <location>
        <begin position="172"/>
        <end position="192"/>
    </location>
</feature>
<evidence type="ECO:0000313" key="7">
    <source>
        <dbReference type="EMBL" id="VDO67865.1"/>
    </source>
</evidence>
<evidence type="ECO:0000256" key="2">
    <source>
        <dbReference type="ARBA" id="ARBA00022692"/>
    </source>
</evidence>
<evidence type="ECO:0000256" key="3">
    <source>
        <dbReference type="ARBA" id="ARBA00022989"/>
    </source>
</evidence>
<keyword evidence="8" id="KW-1185">Reference proteome</keyword>
<feature type="transmembrane region" description="Helical" evidence="5">
    <location>
        <begin position="105"/>
        <end position="124"/>
    </location>
</feature>
<comment type="subcellular location">
    <subcellularLocation>
        <location evidence="1">Membrane</location>
        <topology evidence="1">Multi-pass membrane protein</topology>
    </subcellularLocation>
</comment>
<dbReference type="WBParaSite" id="SCUD_0000146601-mRNA-1">
    <property type="protein sequence ID" value="SCUD_0000146601-mRNA-1"/>
    <property type="gene ID" value="SCUD_0000146601"/>
</dbReference>
<dbReference type="Pfam" id="PF00916">
    <property type="entry name" value="Sulfate_transp"/>
    <property type="match status" value="1"/>
</dbReference>
<keyword evidence="3 5" id="KW-1133">Transmembrane helix</keyword>
<dbReference type="EMBL" id="UZAK01001188">
    <property type="protein sequence ID" value="VDO67865.1"/>
    <property type="molecule type" value="Genomic_DNA"/>
</dbReference>
<evidence type="ECO:0000256" key="1">
    <source>
        <dbReference type="ARBA" id="ARBA00004141"/>
    </source>
</evidence>
<accession>A0A183JFJ9</accession>
<evidence type="ECO:0000256" key="5">
    <source>
        <dbReference type="SAM" id="Phobius"/>
    </source>
</evidence>
<reference evidence="7 8" key="2">
    <citation type="submission" date="2018-11" db="EMBL/GenBank/DDBJ databases">
        <authorList>
            <consortium name="Pathogen Informatics"/>
        </authorList>
    </citation>
    <scope>NUCLEOTIDE SEQUENCE [LARGE SCALE GENOMIC DNA]</scope>
    <source>
        <strain evidence="7">Dakar</strain>
        <strain evidence="8">Dakar, Senegal</strain>
    </source>
</reference>
<evidence type="ECO:0000313" key="9">
    <source>
        <dbReference type="WBParaSite" id="SCUD_0000146601-mRNA-1"/>
    </source>
</evidence>
<dbReference type="PANTHER" id="PTHR11814">
    <property type="entry name" value="SULFATE TRANSPORTER"/>
    <property type="match status" value="1"/>
</dbReference>
<dbReference type="InterPro" id="IPR001902">
    <property type="entry name" value="SLC26A/SulP_fam"/>
</dbReference>
<dbReference type="AlphaFoldDB" id="A0A183JFJ9"/>
<feature type="domain" description="SLC26A/SulP transporter" evidence="6">
    <location>
        <begin position="166"/>
        <end position="229"/>
    </location>
</feature>
<sequence length="248" mass="28745">METVRGQSDSNDINEHNTLISINRPLFTKETFHQYAGYKSNLKSLTTWQQCLHIFIPFIQKCSQILRVNTNENTYKDREETNEEFSKKSRKQSIIDNCQYFMTRFFKWLITYFPFIHILMQYRVKSWLLNDIISGFTVGIMHVPQVKSANEALYGNMTHNDTSLHDAEQFRIPYALALGFSVGIVQLLMGLFRLGSLIRYFSVPMTSGFTVGVAVHVFTTQVKNVLGLKLPRFPGLFTIPYVSLIQFD</sequence>
<organism evidence="9">
    <name type="scientific">Schistosoma curassoni</name>
    <dbReference type="NCBI Taxonomy" id="6186"/>
    <lineage>
        <taxon>Eukaryota</taxon>
        <taxon>Metazoa</taxon>
        <taxon>Spiralia</taxon>
        <taxon>Lophotrochozoa</taxon>
        <taxon>Platyhelminthes</taxon>
        <taxon>Trematoda</taxon>
        <taxon>Digenea</taxon>
        <taxon>Strigeidida</taxon>
        <taxon>Schistosomatoidea</taxon>
        <taxon>Schistosomatidae</taxon>
        <taxon>Schistosoma</taxon>
    </lineage>
</organism>
<keyword evidence="4 5" id="KW-0472">Membrane</keyword>
<reference evidence="9" key="1">
    <citation type="submission" date="2016-06" db="UniProtKB">
        <authorList>
            <consortium name="WormBaseParasite"/>
        </authorList>
    </citation>
    <scope>IDENTIFICATION</scope>
</reference>
<protein>
    <submittedName>
        <fullName evidence="9">Sulfate_transp domain-containing protein</fullName>
    </submittedName>
</protein>
<gene>
    <name evidence="7" type="ORF">SCUD_LOCUS1467</name>
</gene>
<dbReference type="STRING" id="6186.A0A183JFJ9"/>
<evidence type="ECO:0000259" key="6">
    <source>
        <dbReference type="Pfam" id="PF00916"/>
    </source>
</evidence>
<keyword evidence="2 5" id="KW-0812">Transmembrane</keyword>
<evidence type="ECO:0000256" key="4">
    <source>
        <dbReference type="ARBA" id="ARBA00023136"/>
    </source>
</evidence>
<dbReference type="GO" id="GO:0055085">
    <property type="term" value="P:transmembrane transport"/>
    <property type="evidence" value="ECO:0007669"/>
    <property type="project" value="InterPro"/>
</dbReference>
<dbReference type="InterPro" id="IPR011547">
    <property type="entry name" value="SLC26A/SulP_dom"/>
</dbReference>
<name>A0A183JFJ9_9TREM</name>
<evidence type="ECO:0000313" key="8">
    <source>
        <dbReference type="Proteomes" id="UP000279833"/>
    </source>
</evidence>
<dbReference type="GO" id="GO:0016020">
    <property type="term" value="C:membrane"/>
    <property type="evidence" value="ECO:0007669"/>
    <property type="project" value="UniProtKB-SubCell"/>
</dbReference>